<dbReference type="GO" id="GO:0055080">
    <property type="term" value="P:monoatomic cation homeostasis"/>
    <property type="evidence" value="ECO:0007669"/>
    <property type="project" value="TreeGrafter"/>
</dbReference>
<dbReference type="PANTHER" id="PTHR31781">
    <property type="entry name" value="UNC80"/>
    <property type="match status" value="1"/>
</dbReference>
<dbReference type="PANTHER" id="PTHR31781:SF1">
    <property type="entry name" value="PROTEIN UNC-80 HOMOLOG"/>
    <property type="match status" value="1"/>
</dbReference>
<feature type="domain" description="Protein UNC80 central region" evidence="3">
    <location>
        <begin position="1388"/>
        <end position="1642"/>
    </location>
</feature>
<feature type="compositionally biased region" description="Polar residues" evidence="1">
    <location>
        <begin position="1973"/>
        <end position="1986"/>
    </location>
</feature>
<evidence type="ECO:0000259" key="2">
    <source>
        <dbReference type="Pfam" id="PF15778"/>
    </source>
</evidence>
<reference evidence="5 6" key="1">
    <citation type="journal article" date="2019" name="PLoS Pathog.">
        <title>Genome sequence of the bovine parasite Schistosoma bovis Tanzania.</title>
        <authorList>
            <person name="Oey H."/>
            <person name="Zakrzewski M."/>
            <person name="Gobert G."/>
            <person name="Gravermann K."/>
            <person name="Stoye J."/>
            <person name="Jones M."/>
            <person name="Mcmanus D."/>
            <person name="Krause L."/>
        </authorList>
    </citation>
    <scope>NUCLEOTIDE SEQUENCE [LARGE SCALE GENOMIC DNA]</scope>
    <source>
        <strain evidence="5 6">TAN1997</strain>
    </source>
</reference>
<feature type="compositionally biased region" description="Polar residues" evidence="1">
    <location>
        <begin position="1619"/>
        <end position="1631"/>
    </location>
</feature>
<feature type="compositionally biased region" description="Polar residues" evidence="1">
    <location>
        <begin position="708"/>
        <end position="723"/>
    </location>
</feature>
<feature type="domain" description="Cation channel complex component UNC80 N-terminal" evidence="2">
    <location>
        <begin position="13"/>
        <end position="145"/>
    </location>
</feature>
<feature type="domain" description="Protein UNC80 C-terminal" evidence="4">
    <location>
        <begin position="3420"/>
        <end position="3552"/>
    </location>
</feature>
<feature type="region of interest" description="Disordered" evidence="1">
    <location>
        <begin position="1973"/>
        <end position="2030"/>
    </location>
</feature>
<sequence>MLREKLRDKSDADLPHQKHALNSCGLSHDRTRLNFSQTETKLLYTLHWILLDAASECEDAEIEASNHPGKVLFYLDQTSIPKHSTDRYVHDLASLQLFIYLYAPIIEQLKPTDFDTLKLEAGLRLWIPLMEYCQPNRGTLSSPVKFFTHDSNILSRPVVTNIDGIESPKTSSILNDYIKRKSLSLETSEEIPSDVHTVNISDKGSEINHKLPLAVKSFEFLVDSASIPHVEANSDESVSSAINIPDNYQPSLTHAHNSTGHILYLQPPKATPEYLDDEEEFSEKSISEAAVTGTTATAAVVPDVFPPKQEQEHVAPGFERIQKFLNSFTDPYKQLSEKLKYSVADSEFIQPSVGTYCMFATHCDLAVIRCLFCPEWCESGIYWSLCYLFNRLLQIRSEWIKIKPNNRKLLRLRRGNLPPEHLFKWIPGLWSAASSHQARINHITGEMVKEIRSLSLPNISSRCMSSICQHNPTEQCNREFEQDSKNNDLTQHKHTKQQEELCEAQSNSTSNFIQSYSGNSGTPSSIKHSTISSHLDESLNRKGISCIVGSSSSLLNIDKSESNLMKLECPKDREQQQWQPQQLNTSPLLTDIGLSDSSFTLPLPIVNFGGQQQQNQQQQPAWRGSKRSRITDIKERFTRASKFKSGDASMKFQPLSSIEAPGMTSINTLIAVSVFDSPTISTFCNNNFLLVFFVAAECDQPSVMTGEKQVSYTPTKRSAQTGSEKLRLAPNEKPFQGLDTTSNDSEANKRDPPVSCNASSLHSGLKLGLPPCTPSIAVAIKPVDNTDTVSNDEQLFAKTLPRSLTDSDIIYHSSEKVDEVPGAAYYITPNGHLDYSVILRSLYWCSTVHTSSRVCFNLVCCLSALFDLGIFDMKPGACSLKNVSFEKPGHLRRFRKKNQCERNKCSKSFKTPILNKLVARESHTNPNFNNRGGYDSSNLHSGSRVRLHDQSVGFSSSNLSSSRVSVGICSESYGSENGDDGDADVGSKRQFSNRADNESLISEDGIAASVCTKNFSPLGSPQSSIDLEKDPCSMPRWIKSSGNIQSRLRNNEKLVSKSAYRFKSRAQQKRGMSCDISNHLVRTHFTLAAEMLIRIIRSVGCRHGHNNSSNFTNSHQQEQHENSVDPSNHFRSLAHDCLIYLHRLNPNLFKRVIIRIVSSSTVADLVEILHSFTGFCLDPVTRCYERSDQNRKSYLNYGNSFGQNDTGQDTRGAEGLIVSYLFGPFVRRLVRCRRELSSQENVSLFSDIRQLFTYIREIHGSTFRKNMLVALLCPVQRICEITTPKPSTPLPRMSARNSMWLVPRHDKRRSTFNVFIDPLAETESYSSGHRESSLYNVLCRPSTAGRSVRIHSNGSSSIIAASFENEYPSRSKSECPSTDQSTGQMIIEHRWINLSALKEGLFDFAFLLDCCEPGLIPEPQLIAALFDLDAPVLARACLLLECAFLVHRCNRGEWAGWMKFNLPSSFRSSAGFISSNTTNSNNNLSQANENNNNNIHPVDISEIKRVAGYLFYAWGEALGHRLQYFTSIMSSSNSSIITNLDSTGDKVYGSDKSKDVNCRSNVEMEQNFLDDASVNPTGESCPYALLTVGVQLLFEITTYLRETHQRLPQDNPNYDGKCGQSTQHSSRNSVIKRSLTREASGDKKTDTFKHTYSSGSSGASFKGAKRRLSILMPIFGSAGNNSPEDGIANDIEKHSSSTVKPVITTSTDKSFSGRRGTSSRRISFAVMDDSKDITDSTNASANYLDQSLEANESQLFEQRPSLMGQMNRTSSGDICTDVFDDSTDNPGTPVSEDDNQDVYHEEQNLLQMNHVNKSLIHSNPLRLKPRQGHHSRYDETIKSHTSVRRSVSAALSAKKSLKSNTIHHALAFGDNETYHVDDYTSHMPWVDAVIEFANYTSFDCDHQNSCASNCFEYQQHQCRNLLNAMKQVYESETESKFVISVDRQYLYSLSTVSNTPTATNTSATLNRGLNVTCDTGTTSPASSNVIRQHRPNDSRSENSSDQDSSHLDSTDDLSDSDVTHQQQVNPGHVKHKISTLKSLSNIVQSNDSLTGLSKSADNDLDVNNFLLMQQGALAAGSGSDFWKARSKLFIKSAKRKESNIFGPSSSRENMNLLTKIRMKSFNRSINPSSFENDTPGLTGLINLSMLAGAGAGLLKSSRQSISLNPPLLGIEADEASETLPGFEDDDGVKSQIRKPVRFRKHHLGELPIQCYLDTHVKNLCSSGFNLLNKAALLLTNNQLAKMLPLAWELLLETDTELSSSAACFILFCGVRCPQIVQEMILDEMRHEKPSQRFNAILRFRTLWCHRFHVWSRLEENAPSQLRVPPSFIEFVLPSPTLGYPGFEAPDPVWQIRKGTSAEEVQLKQNEATKTFVTASTSRRKQQQELLARAIATETMRRKEARQSFHLTTCPVLERATIEPAFSKEHRDEGNIDDNIANSAGFNSGAGGGQIGVSNSTQDEYTAAVRRLSLAPINRTVLNQARNLSWRQSSIPWLRNSVIAHDDEDRWLSGSHSLFPSQPLQQAQLVFPSALCSASVLLINLLDDTAINEHGTAVNTIAEYVIFNCLLEDTPLFLRFIFERLTRIKNKDELIFILRKMIQRLPELPMQTAHALFNNLVGYIMFHIRTPSFNAPQSIASALSVLHLSTLLLTANLPCAKQFNVFDNSIGVAQLVRLQDENKDYQFEDILKDVLSASDILEDERSSYYLCDERSNIIRNSSHYIRDFYSFKRNHTPKLRLRQYDKKHGMYLLQQNALSLKFQEIGKVSFTLSVLRCTPTAQIPNHVFFLHEELTKLPSFPRKALESDFNLYDWPTYGRPLFALDTIHKLSWCHLISSLFMMMPKTYPWSSDLQIFLNVYNGTLILHAEDSSVLRQCLAFFIQCCYQFKTVFATTGYSGIVPTLVRVYNQNTHNPVLTQAIEFTFRQFYVMHRTPFILQLLGCIANYVTTNNEIIGVGDEFYRIQPGAVYRLLRVISRPLDDNLRILELCNIQKPLEALDFCYDDEEANWSILEVINLCVAVIVYAPDSYRSRQMLIILQALVPLILKDLPYICAEEGNGTDPKKAELTAIQKISIAMRQLTSTAEFMSRRIEDIRQLNYLAPGGPTECRKETPGLLLTGVATRLVNYEAAKSNFKSLDKTKYNETAEKTTRSGLCSEINNLSVNKGFPLSVSSNTSREREIQSNQMLRNPAAVTSGHHRPTAYEPREAVLQLACEFLSTCSGRLLEMEEKQRISDLLDAKSHMFNFWMDEEGYEKESVDCFASLLPRLADIAQFMLKQVSNSPDFLVSSALQRYFLEVLPTTHHWDEFVKLIRSVYYILKRNRSVAHMKEIRVLAEILKKAVVFDISRYLSSFPKSRLDIQPNHATSHHGRPSFGEVLFGITSQESSSISASVGVPKQSNKMKHIPLNGDAGSYCSPRHSNQENWPETDLDESDKYPYQFTTEVIRLLSLFLQILGPHCSLKDLCERISPEYNIRFPTLREGGFQTLVIYLNNLILPMLFRGCAGRKDSPTLSRDNVFYALDVCITALFATDYSSNTDGQRSIYNLTTISNSTQQQQQTCESSQSGPLSGKLKDKSNKSQTTGFELRTNPSISLNRQATGSIAQDNISTITTSNNNSASIKLVNLSNLSTDCEGGSYASLIRLLSPSLVKILPDESGPLTTSVQITISNKCQGKQDSFQLKSRPSVIPNLNKTSILTQKSRPQAYYSKLLDPTSINLGFPIDKIKSFKAEFAHRLGFLGLKLILVAYTRHAAVRMKLLVAALTQLALNGQNGIQLWKFFDFLVTYRPPLFVHLLPFIRFKMALLQCASQGEQAYQQIVNQKLIGLHLPIPQTVASILRSLSNELQIINSDIKAFSKRIYNEITSPRTSGLHDSLRRLRSSDNTSSVSARSNKHTKLTKVVSKNTNEYTHKSSHKVSSKDQVNQKLQSHVLASVTSNSTCSVDYRDENIIGISSRFCLQINFKNLIHNRQRSSELRFNWVDIMRNLIIAVHIAFLKTCKQSTILDLDRHLLGRKSLNQEFRQTTGVRDPRKRIHAHEGSCLLVRTRDYGQADPILTGKCRFCLQINFKNLIHNRQRSSELRFNWVDIMRNLIIAVHIAFLKTCKQSTILDLDRHLLGRKSLNQEFRQTTGVRDPRKRIHAHEGSCLLVRTRDYGQADPILTGKSSAESLVRKSQKTGHKRIRTHLSFISSASFFSYIDIFETFVLLSTPRETKLTGNAQMYKNLRTDTLQARLSNDSNADNQSENSLVSEGLITPVGPAAAAAIASSLYGSGAPYLHARVRARQELASLVKIPAPKLNSREKLTEIDFAFVPEVSGDDDKKSPIQQKSKYQSNQTKVEHKVTGNFMLKLEDLEEKSPDEKDQLRDITKSLITTSIVVATTNIPNTKTTTLAEAPRVVQMTGDKISSMISGKSKINYV</sequence>
<feature type="domain" description="Protein UNC80 C-terminal" evidence="4">
    <location>
        <begin position="3724"/>
        <end position="3846"/>
    </location>
</feature>
<evidence type="ECO:0000256" key="1">
    <source>
        <dbReference type="SAM" id="MobiDB-lite"/>
    </source>
</evidence>
<feature type="region of interest" description="Disordered" evidence="1">
    <location>
        <begin position="1607"/>
        <end position="1660"/>
    </location>
</feature>
<dbReference type="InterPro" id="IPR046460">
    <property type="entry name" value="UNC80_C"/>
</dbReference>
<feature type="region of interest" description="Disordered" evidence="1">
    <location>
        <begin position="1107"/>
        <end position="1126"/>
    </location>
</feature>
<keyword evidence="6" id="KW-1185">Reference proteome</keyword>
<feature type="domain" description="Protein UNC80 central region" evidence="3">
    <location>
        <begin position="2200"/>
        <end position="2428"/>
    </location>
</feature>
<dbReference type="Proteomes" id="UP000290809">
    <property type="component" value="Unassembled WGS sequence"/>
</dbReference>
<feature type="compositionally biased region" description="Basic and acidic residues" evidence="1">
    <location>
        <begin position="1990"/>
        <end position="2009"/>
    </location>
</feature>
<feature type="region of interest" description="Disordered" evidence="1">
    <location>
        <begin position="4310"/>
        <end position="4329"/>
    </location>
</feature>
<dbReference type="Pfam" id="PF19424">
    <property type="entry name" value="UNC80"/>
    <property type="match status" value="3"/>
</dbReference>
<feature type="compositionally biased region" description="Low complexity" evidence="1">
    <location>
        <begin position="3550"/>
        <end position="3561"/>
    </location>
</feature>
<dbReference type="InterPro" id="IPR031542">
    <property type="entry name" value="UNC80_N"/>
</dbReference>
<proteinExistence type="predicted"/>
<evidence type="ECO:0000313" key="5">
    <source>
        <dbReference type="EMBL" id="RTG89353.1"/>
    </source>
</evidence>
<feature type="compositionally biased region" description="Polar residues" evidence="1">
    <location>
        <begin position="4318"/>
        <end position="4329"/>
    </location>
</feature>
<evidence type="ECO:0000259" key="4">
    <source>
        <dbReference type="Pfam" id="PF20262"/>
    </source>
</evidence>
<dbReference type="EMBL" id="QMKO01001509">
    <property type="protein sequence ID" value="RTG89353.1"/>
    <property type="molecule type" value="Genomic_DNA"/>
</dbReference>
<dbReference type="GO" id="GO:0005261">
    <property type="term" value="F:monoatomic cation channel activity"/>
    <property type="evidence" value="ECO:0007669"/>
    <property type="project" value="TreeGrafter"/>
</dbReference>
<comment type="caution">
    <text evidence="5">The sequence shown here is derived from an EMBL/GenBank/DDBJ whole genome shotgun (WGS) entry which is preliminary data.</text>
</comment>
<gene>
    <name evidence="5" type="ORF">DC041_0011404</name>
</gene>
<protein>
    <submittedName>
        <fullName evidence="5">Uncharacterized protein</fullName>
    </submittedName>
</protein>
<dbReference type="GO" id="GO:0034703">
    <property type="term" value="C:cation channel complex"/>
    <property type="evidence" value="ECO:0007669"/>
    <property type="project" value="TreeGrafter"/>
</dbReference>
<dbReference type="Pfam" id="PF20262">
    <property type="entry name" value="UNC80_C"/>
    <property type="match status" value="4"/>
</dbReference>
<feature type="domain" description="Protein UNC80 C-terminal" evidence="4">
    <location>
        <begin position="2645"/>
        <end position="3317"/>
    </location>
</feature>
<evidence type="ECO:0000313" key="6">
    <source>
        <dbReference type="Proteomes" id="UP000290809"/>
    </source>
</evidence>
<feature type="region of interest" description="Disordered" evidence="1">
    <location>
        <begin position="704"/>
        <end position="754"/>
    </location>
</feature>
<dbReference type="GO" id="GO:0030424">
    <property type="term" value="C:axon"/>
    <property type="evidence" value="ECO:0007669"/>
    <property type="project" value="TreeGrafter"/>
</dbReference>
<dbReference type="Pfam" id="PF15778">
    <property type="entry name" value="UNC80_N"/>
    <property type="match status" value="1"/>
</dbReference>
<feature type="compositionally biased region" description="Polar residues" evidence="1">
    <location>
        <begin position="1107"/>
        <end position="1116"/>
    </location>
</feature>
<dbReference type="InterPro" id="IPR045852">
    <property type="entry name" value="UNC80_central"/>
</dbReference>
<feature type="domain" description="Protein UNC80 C-terminal" evidence="4">
    <location>
        <begin position="2517"/>
        <end position="2642"/>
    </location>
</feature>
<evidence type="ECO:0000259" key="3">
    <source>
        <dbReference type="Pfam" id="PF19424"/>
    </source>
</evidence>
<dbReference type="STRING" id="6184.A0A430QNP9"/>
<accession>A0A430QNP9</accession>
<feature type="compositionally biased region" description="Basic and acidic residues" evidence="1">
    <location>
        <begin position="1635"/>
        <end position="1649"/>
    </location>
</feature>
<organism evidence="5 6">
    <name type="scientific">Schistosoma bovis</name>
    <name type="common">Blood fluke</name>
    <dbReference type="NCBI Taxonomy" id="6184"/>
    <lineage>
        <taxon>Eukaryota</taxon>
        <taxon>Metazoa</taxon>
        <taxon>Spiralia</taxon>
        <taxon>Lophotrochozoa</taxon>
        <taxon>Platyhelminthes</taxon>
        <taxon>Trematoda</taxon>
        <taxon>Digenea</taxon>
        <taxon>Strigeidida</taxon>
        <taxon>Schistosomatoidea</taxon>
        <taxon>Schistosomatidae</taxon>
        <taxon>Schistosoma</taxon>
    </lineage>
</organism>
<name>A0A430QNP9_SCHBO</name>
<feature type="region of interest" description="Disordered" evidence="1">
    <location>
        <begin position="3550"/>
        <end position="3580"/>
    </location>
</feature>
<feature type="domain" description="Protein UNC80 central region" evidence="3">
    <location>
        <begin position="1707"/>
        <end position="1936"/>
    </location>
</feature>